<dbReference type="SUPFAM" id="SSF55920">
    <property type="entry name" value="Creatinase/aminopeptidase"/>
    <property type="match status" value="1"/>
</dbReference>
<feature type="binding site" evidence="6">
    <location>
        <position position="349"/>
    </location>
    <ligand>
        <name>a divalent metal cation</name>
        <dbReference type="ChEBI" id="CHEBI:60240"/>
        <label>2</label>
        <note>catalytic</note>
    </ligand>
</feature>
<keyword evidence="1 6" id="KW-0031">Aminopeptidase</keyword>
<dbReference type="EC" id="3.4.11.18" evidence="7"/>
<dbReference type="GO" id="GO:0070006">
    <property type="term" value="F:metalloaminopeptidase activity"/>
    <property type="evidence" value="ECO:0000318"/>
    <property type="project" value="GO_Central"/>
</dbReference>
<dbReference type="AlphaFoldDB" id="A0A0K9NZD6"/>
<dbReference type="PANTHER" id="PTHR43330">
    <property type="entry name" value="METHIONINE AMINOPEPTIDASE"/>
    <property type="match status" value="1"/>
</dbReference>
<gene>
    <name evidence="10" type="ORF">ZOSMA_48G00020</name>
</gene>
<dbReference type="GO" id="GO:0046872">
    <property type="term" value="F:metal ion binding"/>
    <property type="evidence" value="ECO:0007669"/>
    <property type="project" value="UniProtKB-UniRule"/>
</dbReference>
<dbReference type="InterPro" id="IPR002467">
    <property type="entry name" value="Pept_M24A_MAP1"/>
</dbReference>
<evidence type="ECO:0000256" key="7">
    <source>
        <dbReference type="RuleBase" id="RU003653"/>
    </source>
</evidence>
<evidence type="ECO:0000259" key="9">
    <source>
        <dbReference type="Pfam" id="PF00557"/>
    </source>
</evidence>
<dbReference type="Gene3D" id="3.90.230.10">
    <property type="entry name" value="Creatinase/methionine aminopeptidase superfamily"/>
    <property type="match status" value="1"/>
</dbReference>
<evidence type="ECO:0000256" key="3">
    <source>
        <dbReference type="ARBA" id="ARBA00022723"/>
    </source>
</evidence>
<dbReference type="NCBIfam" id="TIGR00500">
    <property type="entry name" value="met_pdase_I"/>
    <property type="match status" value="1"/>
</dbReference>
<comment type="catalytic activity">
    <reaction evidence="6 7">
        <text>Release of N-terminal amino acids, preferentially methionine, from peptides and arylamides.</text>
        <dbReference type="EC" id="3.4.11.18"/>
    </reaction>
</comment>
<keyword evidence="3 6" id="KW-0479">Metal-binding</keyword>
<dbReference type="InterPro" id="IPR001714">
    <property type="entry name" value="Pept_M24_MAP"/>
</dbReference>
<proteinExistence type="inferred from homology"/>
<evidence type="ECO:0000313" key="10">
    <source>
        <dbReference type="EMBL" id="KMZ62083.1"/>
    </source>
</evidence>
<evidence type="ECO:0000256" key="8">
    <source>
        <dbReference type="SAM" id="MobiDB-lite"/>
    </source>
</evidence>
<evidence type="ECO:0000313" key="11">
    <source>
        <dbReference type="Proteomes" id="UP000036987"/>
    </source>
</evidence>
<comment type="similarity">
    <text evidence="6">Belongs to the peptidase M24A family. Methionine aminopeptidase type 1 subfamily.</text>
</comment>
<evidence type="ECO:0000256" key="5">
    <source>
        <dbReference type="ARBA" id="ARBA00022946"/>
    </source>
</evidence>
<name>A0A0K9NZD6_ZOSMR</name>
<dbReference type="CDD" id="cd01086">
    <property type="entry name" value="MetAP1"/>
    <property type="match status" value="1"/>
</dbReference>
<feature type="binding site" evidence="6">
    <location>
        <position position="254"/>
    </location>
    <ligand>
        <name>a divalent metal cation</name>
        <dbReference type="ChEBI" id="CHEBI:60240"/>
        <label>2</label>
        <note>catalytic</note>
    </ligand>
</feature>
<comment type="caution">
    <text evidence="10">The sequence shown here is derived from an EMBL/GenBank/DDBJ whole genome shotgun (WGS) entry which is preliminary data.</text>
</comment>
<evidence type="ECO:0000256" key="2">
    <source>
        <dbReference type="ARBA" id="ARBA00022670"/>
    </source>
</evidence>
<evidence type="ECO:0000256" key="4">
    <source>
        <dbReference type="ARBA" id="ARBA00022801"/>
    </source>
</evidence>
<dbReference type="GO" id="GO:0006508">
    <property type="term" value="P:proteolysis"/>
    <property type="evidence" value="ECO:0007669"/>
    <property type="project" value="UniProtKB-KW"/>
</dbReference>
<sequence>MIRIRFCKIRIISFVIQNVCKHSIIVPAPLHFLSSTMTLFSPFVSSFSVDAISSSSICISSKLLLAPATVSLPIPGNLQSKVVTAKRLSGLEEAMRIKRERELGGTGKTHKKNRRPPLRCGKVSGQLPVPEHIPKPPYLSTNMLPELSSEQQIHNEEGIARMRAACELAARVLDHAGTLVRPSITTDEIDKAVHNMIIDAGAYPSPLGYGSFPKSVCTSVNECMCHGIPDSRQLQNGDIVNIDVTVYLNGYHGDTSKTFLCGKVDEQTKRLVKVTEECLERGIAACKDGANFKKIGKRISEHAENFGYGVVERFVGHGVGTIFHSEPVIMHHRNDKSGSMVEGQTFTIEPIITMGGIKCATWDDGWTTLTADGSIAAQFEHTLLITKTGAEILTKY</sequence>
<keyword evidence="4 6" id="KW-0378">Hydrolase</keyword>
<dbReference type="InterPro" id="IPR036005">
    <property type="entry name" value="Creatinase/aminopeptidase-like"/>
</dbReference>
<keyword evidence="11" id="KW-1185">Reference proteome</keyword>
<comment type="function">
    <text evidence="7">Cotranslationally removes the N-terminal methionine from nascent proteins. The N-terminal methionine is often cleaved when the second residue in the primary sequence is small and uncharged (Met-Ala-, Cys, Gly, Pro, Ser, Thr, or Val).</text>
</comment>
<feature type="binding site" evidence="6">
    <location>
        <position position="324"/>
    </location>
    <ligand>
        <name>substrate</name>
    </ligand>
</feature>
<feature type="compositionally biased region" description="Basic residues" evidence="8">
    <location>
        <begin position="108"/>
        <end position="117"/>
    </location>
</feature>
<feature type="binding site" evidence="6">
    <location>
        <position position="243"/>
    </location>
    <ligand>
        <name>a divalent metal cation</name>
        <dbReference type="ChEBI" id="CHEBI:60240"/>
        <label>1</label>
    </ligand>
</feature>
<dbReference type="Proteomes" id="UP000036987">
    <property type="component" value="Unassembled WGS sequence"/>
</dbReference>
<dbReference type="OrthoDB" id="3209743at2759"/>
<protein>
    <recommendedName>
        <fullName evidence="7">Methionine aminopeptidase</fullName>
        <ecNumber evidence="7">3.4.11.18</ecNumber>
    </recommendedName>
</protein>
<dbReference type="Pfam" id="PF00557">
    <property type="entry name" value="Peptidase_M24"/>
    <property type="match status" value="1"/>
</dbReference>
<feature type="binding site" evidence="6">
    <location>
        <position position="226"/>
    </location>
    <ligand>
        <name>substrate</name>
    </ligand>
</feature>
<dbReference type="PRINTS" id="PR00599">
    <property type="entry name" value="MAPEPTIDASE"/>
</dbReference>
<keyword evidence="2 6" id="KW-0645">Protease</keyword>
<reference evidence="11" key="1">
    <citation type="journal article" date="2016" name="Nature">
        <title>The genome of the seagrass Zostera marina reveals angiosperm adaptation to the sea.</title>
        <authorList>
            <person name="Olsen J.L."/>
            <person name="Rouze P."/>
            <person name="Verhelst B."/>
            <person name="Lin Y.-C."/>
            <person name="Bayer T."/>
            <person name="Collen J."/>
            <person name="Dattolo E."/>
            <person name="De Paoli E."/>
            <person name="Dittami S."/>
            <person name="Maumus F."/>
            <person name="Michel G."/>
            <person name="Kersting A."/>
            <person name="Lauritano C."/>
            <person name="Lohaus R."/>
            <person name="Toepel M."/>
            <person name="Tonon T."/>
            <person name="Vanneste K."/>
            <person name="Amirebrahimi M."/>
            <person name="Brakel J."/>
            <person name="Bostroem C."/>
            <person name="Chovatia M."/>
            <person name="Grimwood J."/>
            <person name="Jenkins J.W."/>
            <person name="Jueterbock A."/>
            <person name="Mraz A."/>
            <person name="Stam W.T."/>
            <person name="Tice H."/>
            <person name="Bornberg-Bauer E."/>
            <person name="Green P.J."/>
            <person name="Pearson G.A."/>
            <person name="Procaccini G."/>
            <person name="Duarte C.M."/>
            <person name="Schmutz J."/>
            <person name="Reusch T.B.H."/>
            <person name="Van de Peer Y."/>
        </authorList>
    </citation>
    <scope>NUCLEOTIDE SEQUENCE [LARGE SCALE GENOMIC DNA]</scope>
    <source>
        <strain evidence="11">cv. Finnish</strain>
    </source>
</reference>
<dbReference type="PROSITE" id="PS00680">
    <property type="entry name" value="MAP_1"/>
    <property type="match status" value="1"/>
</dbReference>
<dbReference type="InterPro" id="IPR000994">
    <property type="entry name" value="Pept_M24"/>
</dbReference>
<accession>A0A0K9NZD6</accession>
<evidence type="ECO:0000256" key="1">
    <source>
        <dbReference type="ARBA" id="ARBA00022438"/>
    </source>
</evidence>
<dbReference type="GO" id="GO:0004239">
    <property type="term" value="F:initiator methionyl aminopeptidase activity"/>
    <property type="evidence" value="ECO:0007669"/>
    <property type="project" value="UniProtKB-UniRule"/>
</dbReference>
<organism evidence="10 11">
    <name type="scientific">Zostera marina</name>
    <name type="common">Eelgrass</name>
    <dbReference type="NCBI Taxonomy" id="29655"/>
    <lineage>
        <taxon>Eukaryota</taxon>
        <taxon>Viridiplantae</taxon>
        <taxon>Streptophyta</taxon>
        <taxon>Embryophyta</taxon>
        <taxon>Tracheophyta</taxon>
        <taxon>Spermatophyta</taxon>
        <taxon>Magnoliopsida</taxon>
        <taxon>Liliopsida</taxon>
        <taxon>Zosteraceae</taxon>
        <taxon>Zostera</taxon>
    </lineage>
</organism>
<feature type="region of interest" description="Disordered" evidence="8">
    <location>
        <begin position="105"/>
        <end position="126"/>
    </location>
</feature>
<feature type="domain" description="Peptidase M24" evidence="9">
    <location>
        <begin position="161"/>
        <end position="387"/>
    </location>
</feature>
<dbReference type="PANTHER" id="PTHR43330:SF1">
    <property type="entry name" value="METHIONINE AMINOPEPTIDASE 1B, CHLOROPLASTIC"/>
    <property type="match status" value="1"/>
</dbReference>
<feature type="binding site" evidence="6">
    <location>
        <position position="317"/>
    </location>
    <ligand>
        <name>a divalent metal cation</name>
        <dbReference type="ChEBI" id="CHEBI:60240"/>
        <label>2</label>
        <note>catalytic</note>
    </ligand>
</feature>
<dbReference type="EMBL" id="LFYR01001410">
    <property type="protein sequence ID" value="KMZ62083.1"/>
    <property type="molecule type" value="Genomic_DNA"/>
</dbReference>
<dbReference type="OMA" id="SSKMYVM"/>
<comment type="cofactor">
    <cofactor evidence="6">
        <name>Co(2+)</name>
        <dbReference type="ChEBI" id="CHEBI:48828"/>
    </cofactor>
    <cofactor evidence="6">
        <name>Zn(2+)</name>
        <dbReference type="ChEBI" id="CHEBI:29105"/>
    </cofactor>
    <cofactor evidence="6">
        <name>Mn(2+)</name>
        <dbReference type="ChEBI" id="CHEBI:29035"/>
    </cofactor>
    <cofactor evidence="6">
        <name>Fe(2+)</name>
        <dbReference type="ChEBI" id="CHEBI:29033"/>
    </cofactor>
    <text evidence="6">Binds 2 divalent metal cations per subunit. Has a high-affinity and a low affinity metal-binding site. The true nature of the physiological cofactor is under debate. The enzyme is active with cobalt, zinc, manganese or divalent iron ions. Most likely, methionine aminopeptidases function as mononuclear Fe(2+)-metalloproteases under physiological conditions, and the catalytically relevant metal-binding site has been assigned to the histidine-containing high-affinity site.</text>
</comment>
<feature type="binding site" evidence="6">
    <location>
        <position position="380"/>
    </location>
    <ligand>
        <name>a divalent metal cation</name>
        <dbReference type="ChEBI" id="CHEBI:60240"/>
        <label>2</label>
        <note>catalytic</note>
    </ligand>
</feature>
<evidence type="ECO:0000256" key="6">
    <source>
        <dbReference type="HAMAP-Rule" id="MF_03174"/>
    </source>
</evidence>
<dbReference type="HAMAP" id="MF_01974">
    <property type="entry name" value="MetAP_1"/>
    <property type="match status" value="1"/>
</dbReference>
<feature type="binding site" evidence="6">
    <location>
        <position position="254"/>
    </location>
    <ligand>
        <name>a divalent metal cation</name>
        <dbReference type="ChEBI" id="CHEBI:60240"/>
        <label>1</label>
    </ligand>
</feature>
<dbReference type="STRING" id="29655.A0A0K9NZD6"/>
<dbReference type="FunFam" id="3.90.230.10:FF:000011">
    <property type="entry name" value="Methionine aminopeptidase"/>
    <property type="match status" value="1"/>
</dbReference>
<keyword evidence="5" id="KW-0809">Transit peptide</keyword>
<feature type="binding site" evidence="6">
    <location>
        <position position="380"/>
    </location>
    <ligand>
        <name>a divalent metal cation</name>
        <dbReference type="ChEBI" id="CHEBI:60240"/>
        <label>1</label>
    </ligand>
</feature>